<dbReference type="InterPro" id="IPR037185">
    <property type="entry name" value="EmrE-like"/>
</dbReference>
<keyword evidence="2" id="KW-1003">Cell membrane</keyword>
<feature type="domain" description="EamA" evidence="6">
    <location>
        <begin position="11"/>
        <end position="137"/>
    </location>
</feature>
<evidence type="ECO:0000256" key="1">
    <source>
        <dbReference type="ARBA" id="ARBA00004651"/>
    </source>
</evidence>
<evidence type="ECO:0000256" key="4">
    <source>
        <dbReference type="ARBA" id="ARBA00022989"/>
    </source>
</evidence>
<gene>
    <name evidence="7" type="ORF">LS79_000325</name>
</gene>
<dbReference type="RefSeq" id="WP_034563095.1">
    <property type="nucleotide sequence ID" value="NZ_FZMS01000095.1"/>
</dbReference>
<evidence type="ECO:0000313" key="8">
    <source>
        <dbReference type="Proteomes" id="UP000029857"/>
    </source>
</evidence>
<dbReference type="EMBL" id="JRPJ02000001">
    <property type="protein sequence ID" value="TLE12197.1"/>
    <property type="molecule type" value="Genomic_DNA"/>
</dbReference>
<dbReference type="InterPro" id="IPR000620">
    <property type="entry name" value="EamA_dom"/>
</dbReference>
<evidence type="ECO:0000256" key="5">
    <source>
        <dbReference type="ARBA" id="ARBA00023136"/>
    </source>
</evidence>
<comment type="caution">
    <text evidence="7">The sequence shown here is derived from an EMBL/GenBank/DDBJ whole genome shotgun (WGS) entry which is preliminary data.</text>
</comment>
<feature type="domain" description="EamA" evidence="6">
    <location>
        <begin position="149"/>
        <end position="281"/>
    </location>
</feature>
<dbReference type="PANTHER" id="PTHR32322:SF18">
    <property type="entry name" value="S-ADENOSYLMETHIONINE_S-ADENOSYLHOMOCYSTEINE TRANSPORTER"/>
    <property type="match status" value="1"/>
</dbReference>
<evidence type="ECO:0000259" key="6">
    <source>
        <dbReference type="Pfam" id="PF00892"/>
    </source>
</evidence>
<dbReference type="Proteomes" id="UP000029857">
    <property type="component" value="Unassembled WGS sequence"/>
</dbReference>
<evidence type="ECO:0000313" key="7">
    <source>
        <dbReference type="EMBL" id="TLE12197.1"/>
    </source>
</evidence>
<dbReference type="SUPFAM" id="SSF103481">
    <property type="entry name" value="Multidrug resistance efflux transporter EmrE"/>
    <property type="match status" value="2"/>
</dbReference>
<dbReference type="InterPro" id="IPR050638">
    <property type="entry name" value="AA-Vitamin_Transporters"/>
</dbReference>
<proteinExistence type="predicted"/>
<evidence type="ECO:0000256" key="2">
    <source>
        <dbReference type="ARBA" id="ARBA00022475"/>
    </source>
</evidence>
<organism evidence="7 8">
    <name type="scientific">Helicobacter bilis</name>
    <dbReference type="NCBI Taxonomy" id="37372"/>
    <lineage>
        <taxon>Bacteria</taxon>
        <taxon>Pseudomonadati</taxon>
        <taxon>Campylobacterota</taxon>
        <taxon>Epsilonproteobacteria</taxon>
        <taxon>Campylobacterales</taxon>
        <taxon>Helicobacteraceae</taxon>
        <taxon>Helicobacter</taxon>
    </lineage>
</organism>
<name>A0A4V6I6B6_9HELI</name>
<accession>A0A4V6I6B6</accession>
<keyword evidence="5" id="KW-0472">Membrane</keyword>
<comment type="subcellular location">
    <subcellularLocation>
        <location evidence="1">Cell membrane</location>
        <topology evidence="1">Multi-pass membrane protein</topology>
    </subcellularLocation>
</comment>
<dbReference type="GO" id="GO:0005886">
    <property type="term" value="C:plasma membrane"/>
    <property type="evidence" value="ECO:0007669"/>
    <property type="project" value="UniProtKB-SubCell"/>
</dbReference>
<keyword evidence="3" id="KW-0812">Transmembrane</keyword>
<sequence>MNLKQFNITLIAILSQIATIYSSVLIKLTDMSPMNLGFYSIALTLPIFWLMANIRNNIFKIPLKDIALMMFGGIFCASDLVFFNIALHNTSVANVNLFASLACFILIPIGVFFFKERFQKNFGVTAGIAFIGVIVLVGGKGELSVATPFGDFMAFLSVMCYSIFLSVVYSMRKRYDTLEITFFSYIGAASLLFIMAVFVEGFETPKDMKDFWVIALIAFFGQVIGQGFLNFVLGKASTQLSSILLLFTPIVAALMGFFILGEYLDGIEMLGIGIIMVGIYLARKGLY</sequence>
<evidence type="ECO:0000256" key="3">
    <source>
        <dbReference type="ARBA" id="ARBA00022692"/>
    </source>
</evidence>
<keyword evidence="4" id="KW-1133">Transmembrane helix</keyword>
<dbReference type="AlphaFoldDB" id="A0A4V6I6B6"/>
<dbReference type="Pfam" id="PF00892">
    <property type="entry name" value="EamA"/>
    <property type="match status" value="2"/>
</dbReference>
<protein>
    <submittedName>
        <fullName evidence="7">DMT family transporter</fullName>
    </submittedName>
</protein>
<dbReference type="PANTHER" id="PTHR32322">
    <property type="entry name" value="INNER MEMBRANE TRANSPORTER"/>
    <property type="match status" value="1"/>
</dbReference>
<reference evidence="7 8" key="1">
    <citation type="journal article" date="2014" name="Genome Announc.">
        <title>Draft genome sequences of eight enterohepatic helicobacter species isolated from both laboratory and wild rodents.</title>
        <authorList>
            <person name="Sheh A."/>
            <person name="Shen Z."/>
            <person name="Fox J.G."/>
        </authorList>
    </citation>
    <scope>NUCLEOTIDE SEQUENCE [LARGE SCALE GENOMIC DNA]</scope>
    <source>
        <strain evidence="7 8">ATCC 49320</strain>
    </source>
</reference>